<sequence>MSGNKLITMSKYDIVFELQFDSFGNEVSMTVFNGWHSIVKTAQKSLNSTTIKSIPQIKSDANINMNSDLDTRAITTRLGEFIKNQITINDTILTLRNRILKLKKTLKEKDDIIQNLKIKINILEQNNKRASLVEICGELIIDVNINLFDIENVYRKLSNCNLEALQLVVEFSSEKKEKNSLGNGEKLNSKDQEYM</sequence>
<dbReference type="EMBL" id="VUJU01003834">
    <property type="protein sequence ID" value="KAF0756527.1"/>
    <property type="molecule type" value="Genomic_DNA"/>
</dbReference>
<gene>
    <name evidence="2" type="ORF">FWK35_00008116</name>
</gene>
<name>A0A6G0YIB6_APHCR</name>
<organism evidence="2 3">
    <name type="scientific">Aphis craccivora</name>
    <name type="common">Cowpea aphid</name>
    <dbReference type="NCBI Taxonomy" id="307492"/>
    <lineage>
        <taxon>Eukaryota</taxon>
        <taxon>Metazoa</taxon>
        <taxon>Ecdysozoa</taxon>
        <taxon>Arthropoda</taxon>
        <taxon>Hexapoda</taxon>
        <taxon>Insecta</taxon>
        <taxon>Pterygota</taxon>
        <taxon>Neoptera</taxon>
        <taxon>Paraneoptera</taxon>
        <taxon>Hemiptera</taxon>
        <taxon>Sternorrhyncha</taxon>
        <taxon>Aphidomorpha</taxon>
        <taxon>Aphidoidea</taxon>
        <taxon>Aphididae</taxon>
        <taxon>Aphidini</taxon>
        <taxon>Aphis</taxon>
        <taxon>Aphis</taxon>
    </lineage>
</organism>
<dbReference type="OrthoDB" id="5989141at2759"/>
<keyword evidence="3" id="KW-1185">Reference proteome</keyword>
<evidence type="ECO:0000313" key="3">
    <source>
        <dbReference type="Proteomes" id="UP000478052"/>
    </source>
</evidence>
<accession>A0A6G0YIB6</accession>
<protein>
    <submittedName>
        <fullName evidence="2">Uncharacterized protein</fullName>
    </submittedName>
</protein>
<proteinExistence type="predicted"/>
<keyword evidence="1" id="KW-0175">Coiled coil</keyword>
<comment type="caution">
    <text evidence="2">The sequence shown here is derived from an EMBL/GenBank/DDBJ whole genome shotgun (WGS) entry which is preliminary data.</text>
</comment>
<dbReference type="AlphaFoldDB" id="A0A6G0YIB6"/>
<reference evidence="2 3" key="1">
    <citation type="submission" date="2019-08" db="EMBL/GenBank/DDBJ databases">
        <title>Whole genome of Aphis craccivora.</title>
        <authorList>
            <person name="Voronova N.V."/>
            <person name="Shulinski R.S."/>
            <person name="Bandarenka Y.V."/>
            <person name="Zhorov D.G."/>
            <person name="Warner D."/>
        </authorList>
    </citation>
    <scope>NUCLEOTIDE SEQUENCE [LARGE SCALE GENOMIC DNA]</scope>
    <source>
        <strain evidence="2">180601</strain>
        <tissue evidence="2">Whole Body</tissue>
    </source>
</reference>
<feature type="coiled-coil region" evidence="1">
    <location>
        <begin position="99"/>
        <end position="133"/>
    </location>
</feature>
<dbReference type="Proteomes" id="UP000478052">
    <property type="component" value="Unassembled WGS sequence"/>
</dbReference>
<evidence type="ECO:0000256" key="1">
    <source>
        <dbReference type="SAM" id="Coils"/>
    </source>
</evidence>
<evidence type="ECO:0000313" key="2">
    <source>
        <dbReference type="EMBL" id="KAF0756527.1"/>
    </source>
</evidence>